<organism evidence="2 3">
    <name type="scientific">Streptomyces luteogriseus</name>
    <dbReference type="NCBI Taxonomy" id="68233"/>
    <lineage>
        <taxon>Bacteria</taxon>
        <taxon>Bacillati</taxon>
        <taxon>Actinomycetota</taxon>
        <taxon>Actinomycetes</taxon>
        <taxon>Kitasatosporales</taxon>
        <taxon>Streptomycetaceae</taxon>
        <taxon>Streptomyces</taxon>
    </lineage>
</organism>
<accession>A0A7W7DV54</accession>
<gene>
    <name evidence="2" type="ORF">BJ965_007413</name>
</gene>
<protein>
    <submittedName>
        <fullName evidence="2">Uncharacterized protein</fullName>
    </submittedName>
</protein>
<feature type="compositionally biased region" description="Basic residues" evidence="1">
    <location>
        <begin position="1"/>
        <end position="12"/>
    </location>
</feature>
<sequence>MTRTAHHVRPPHSRSAYDRSPGKPWRSVVLHDLRYSARSLTDATRESRRPRPRAVRRAVDVYSFARYQRDDSVAQWSAIEERRARQRLRTQVGTLLGLVNTSAGVLALDAADTVEIPPARHRHGSLWLA</sequence>
<dbReference type="Proteomes" id="UP000565089">
    <property type="component" value="Unassembled WGS sequence"/>
</dbReference>
<evidence type="ECO:0000313" key="2">
    <source>
        <dbReference type="EMBL" id="MBB4717531.1"/>
    </source>
</evidence>
<dbReference type="GeneID" id="95799350"/>
<dbReference type="AlphaFoldDB" id="A0A7W7DV54"/>
<evidence type="ECO:0000256" key="1">
    <source>
        <dbReference type="SAM" id="MobiDB-lite"/>
    </source>
</evidence>
<dbReference type="RefSeq" id="WP_184915874.1">
    <property type="nucleotide sequence ID" value="NZ_JACHMS010000001.1"/>
</dbReference>
<evidence type="ECO:0000313" key="3">
    <source>
        <dbReference type="Proteomes" id="UP000565089"/>
    </source>
</evidence>
<name>A0A7W7DV54_9ACTN</name>
<feature type="region of interest" description="Disordered" evidence="1">
    <location>
        <begin position="1"/>
        <end position="23"/>
    </location>
</feature>
<comment type="caution">
    <text evidence="2">The sequence shown here is derived from an EMBL/GenBank/DDBJ whole genome shotgun (WGS) entry which is preliminary data.</text>
</comment>
<reference evidence="2 3" key="1">
    <citation type="submission" date="2020-08" db="EMBL/GenBank/DDBJ databases">
        <title>Sequencing the genomes of 1000 actinobacteria strains.</title>
        <authorList>
            <person name="Klenk H.-P."/>
        </authorList>
    </citation>
    <scope>NUCLEOTIDE SEQUENCE [LARGE SCALE GENOMIC DNA]</scope>
    <source>
        <strain evidence="2 3">DSM 40483</strain>
    </source>
</reference>
<keyword evidence="3" id="KW-1185">Reference proteome</keyword>
<dbReference type="EMBL" id="JACHMS010000001">
    <property type="protein sequence ID" value="MBB4717531.1"/>
    <property type="molecule type" value="Genomic_DNA"/>
</dbReference>
<proteinExistence type="predicted"/>